<sequence length="751" mass="85859">MVHDSEFFPSLLQCLGLHLYAILDHLVGTNLQYLYKIHTLEFRHFSGDSTGVTHFIGDARGVLPYGELRGVVEEIFCKLKMEYKAHEQSKGFLDKSIEVKFLNSSTTSDEIDDILLLLKSSSCIEDKCENLRSDKSPNVMTKGKTFSTETQAVVHNTSGTLYNTVNVDERQVSFEIWLCLEQGKSQGRKPETPNDVTKQEPNAFDPVINVLNTTQRNRHGIPIIQGQIREDERVVSLDTPLTASDQDTIGGASFICGYKVIAQKRRRIPFIVELKDRSTGAAIIRLAEGKKLNFKKRQTYKFSLIAYDCGGIRRESNRVIVSISVKDVDKFSPVFEKPRYFVDLEEGKLYNPLLTLRATDQDASDTYRSICGYEILTPEVPFSIDNNGNLKNTEEIYYSQRHNFILQVVAKDCGDKKSEPVFINIRILEVCHSGWKGVSDHFDYEAGSGLQPVVPQAELRWCNESCIPENINVRMKLTTKHIGKGCDRDTYSITSQRKLCGASGDSVDLLPSPSLATTWTQSLHTDDGHESDQVFYFDGRTNAVEVPNSHFDHMLHHHFSISTWMKHELVQETHTKSKHGEKEHILCMSDGENMNRHHYSLFVHGEKLIFLLRREPEKGEKMNVFKPAEWRWHLQQINDGEWHHYTLSVRLYIDGKLLQGDGSNEEIIDDWPIHKSKKVHDTKLSIGACWQGREQTFAHYFHGFLAGLSILKDKTESDRVIKCLNNCKEYLDFHASVTFNSEMTEFNCSWT</sequence>
<reference evidence="3 4" key="1">
    <citation type="submission" date="2022-12" db="EMBL/GenBank/DDBJ databases">
        <title>Chromosome-level genome of Tegillarca granosa.</title>
        <authorList>
            <person name="Kim J."/>
        </authorList>
    </citation>
    <scope>NUCLEOTIDE SEQUENCE [LARGE SCALE GENOMIC DNA]</scope>
    <source>
        <strain evidence="3">Teg-2019</strain>
        <tissue evidence="3">Adductor muscle</tissue>
    </source>
</reference>
<evidence type="ECO:0000313" key="4">
    <source>
        <dbReference type="Proteomes" id="UP001217089"/>
    </source>
</evidence>
<protein>
    <recommendedName>
        <fullName evidence="2">Cadherin domain-containing protein</fullName>
    </recommendedName>
</protein>
<name>A0ABQ9FU89_TEGGR</name>
<evidence type="ECO:0000256" key="1">
    <source>
        <dbReference type="PROSITE-ProRule" id="PRU00043"/>
    </source>
</evidence>
<dbReference type="PANTHER" id="PTHR14139">
    <property type="entry name" value="CALSYNTENIN"/>
    <property type="match status" value="1"/>
</dbReference>
<dbReference type="EMBL" id="JARBDR010000141">
    <property type="protein sequence ID" value="KAJ8320312.1"/>
    <property type="molecule type" value="Genomic_DNA"/>
</dbReference>
<keyword evidence="1" id="KW-0106">Calcium</keyword>
<organism evidence="3 4">
    <name type="scientific">Tegillarca granosa</name>
    <name type="common">Malaysian cockle</name>
    <name type="synonym">Anadara granosa</name>
    <dbReference type="NCBI Taxonomy" id="220873"/>
    <lineage>
        <taxon>Eukaryota</taxon>
        <taxon>Metazoa</taxon>
        <taxon>Spiralia</taxon>
        <taxon>Lophotrochozoa</taxon>
        <taxon>Mollusca</taxon>
        <taxon>Bivalvia</taxon>
        <taxon>Autobranchia</taxon>
        <taxon>Pteriomorphia</taxon>
        <taxon>Arcoida</taxon>
        <taxon>Arcoidea</taxon>
        <taxon>Arcidae</taxon>
        <taxon>Tegillarca</taxon>
    </lineage>
</organism>
<dbReference type="SUPFAM" id="SSF49899">
    <property type="entry name" value="Concanavalin A-like lectins/glucanases"/>
    <property type="match status" value="1"/>
</dbReference>
<dbReference type="Gene3D" id="2.60.40.60">
    <property type="entry name" value="Cadherins"/>
    <property type="match status" value="2"/>
</dbReference>
<dbReference type="Gene3D" id="2.60.120.200">
    <property type="match status" value="1"/>
</dbReference>
<dbReference type="CDD" id="cd11304">
    <property type="entry name" value="Cadherin_repeat"/>
    <property type="match status" value="1"/>
</dbReference>
<dbReference type="Proteomes" id="UP001217089">
    <property type="component" value="Unassembled WGS sequence"/>
</dbReference>
<feature type="domain" description="Cadherin" evidence="2">
    <location>
        <begin position="336"/>
        <end position="442"/>
    </location>
</feature>
<dbReference type="PROSITE" id="PS50268">
    <property type="entry name" value="CADHERIN_2"/>
    <property type="match status" value="2"/>
</dbReference>
<accession>A0ABQ9FU89</accession>
<dbReference type="InterPro" id="IPR015919">
    <property type="entry name" value="Cadherin-like_sf"/>
</dbReference>
<gene>
    <name evidence="3" type="ORF">KUTeg_001899</name>
</gene>
<dbReference type="PANTHER" id="PTHR14139:SF2">
    <property type="entry name" value="CALSYNTENIN-1"/>
    <property type="match status" value="1"/>
</dbReference>
<proteinExistence type="predicted"/>
<feature type="domain" description="Cadherin" evidence="2">
    <location>
        <begin position="227"/>
        <end position="335"/>
    </location>
</feature>
<dbReference type="SUPFAM" id="SSF49313">
    <property type="entry name" value="Cadherin-like"/>
    <property type="match status" value="1"/>
</dbReference>
<evidence type="ECO:0000259" key="2">
    <source>
        <dbReference type="PROSITE" id="PS50268"/>
    </source>
</evidence>
<dbReference type="InterPro" id="IPR002126">
    <property type="entry name" value="Cadherin-like_dom"/>
</dbReference>
<dbReference type="InterPro" id="IPR013320">
    <property type="entry name" value="ConA-like_dom_sf"/>
</dbReference>
<dbReference type="SMART" id="SM00112">
    <property type="entry name" value="CA"/>
    <property type="match status" value="2"/>
</dbReference>
<comment type="caution">
    <text evidence="3">The sequence shown here is derived from an EMBL/GenBank/DDBJ whole genome shotgun (WGS) entry which is preliminary data.</text>
</comment>
<keyword evidence="4" id="KW-1185">Reference proteome</keyword>
<dbReference type="PRINTS" id="PR00205">
    <property type="entry name" value="CADHERIN"/>
</dbReference>
<evidence type="ECO:0000313" key="3">
    <source>
        <dbReference type="EMBL" id="KAJ8320312.1"/>
    </source>
</evidence>